<dbReference type="AlphaFoldDB" id="A0A323VEC9"/>
<keyword evidence="10" id="KW-0472">Membrane</keyword>
<evidence type="ECO:0000256" key="14">
    <source>
        <dbReference type="ARBA" id="ARBA00045103"/>
    </source>
</evidence>
<dbReference type="OrthoDB" id="9801573at2"/>
<comment type="catalytic activity">
    <reaction evidence="14">
        <text>a beta-D-Man-(1-&gt;4)-beta-D-GlcNAc-(1-&gt;4)-alpha-D-GlcNAc-diphospho-di-trans,poly-cis-dolichol + GDP-alpha-D-mannose = an alpha-D-Man-(1-&gt;3)-beta-D-Man-(1-&gt;4)-beta-D-GlcNAc-(1-&gt;4)-alpha-D-GlcNAc-diphospho-di-trans,poly-cis-dolichol + GDP + H(+)</text>
        <dbReference type="Rhea" id="RHEA:29515"/>
        <dbReference type="Rhea" id="RHEA-COMP:19511"/>
        <dbReference type="Rhea" id="RHEA-COMP:19513"/>
        <dbReference type="ChEBI" id="CHEBI:15378"/>
        <dbReference type="ChEBI" id="CHEBI:57527"/>
        <dbReference type="ChEBI" id="CHEBI:58189"/>
        <dbReference type="ChEBI" id="CHEBI:58472"/>
        <dbReference type="ChEBI" id="CHEBI:132510"/>
        <dbReference type="EC" id="2.4.1.132"/>
    </reaction>
    <physiologicalReaction direction="left-to-right" evidence="14">
        <dbReference type="Rhea" id="RHEA:29516"/>
    </physiologicalReaction>
</comment>
<evidence type="ECO:0000256" key="4">
    <source>
        <dbReference type="ARBA" id="ARBA00012649"/>
    </source>
</evidence>
<feature type="domain" description="Glycosyl transferase family 1" evidence="16">
    <location>
        <begin position="198"/>
        <end position="337"/>
    </location>
</feature>
<keyword evidence="5" id="KW-0328">Glycosyltransferase</keyword>
<evidence type="ECO:0000256" key="11">
    <source>
        <dbReference type="ARBA" id="ARBA00032047"/>
    </source>
</evidence>
<dbReference type="EMBL" id="QKNV01000015">
    <property type="protein sequence ID" value="PZA22961.1"/>
    <property type="molecule type" value="Genomic_DNA"/>
</dbReference>
<dbReference type="Proteomes" id="UP000247602">
    <property type="component" value="Unassembled WGS sequence"/>
</dbReference>
<evidence type="ECO:0000256" key="6">
    <source>
        <dbReference type="ARBA" id="ARBA00022679"/>
    </source>
</evidence>
<evidence type="ECO:0000259" key="16">
    <source>
        <dbReference type="Pfam" id="PF00534"/>
    </source>
</evidence>
<dbReference type="PANTHER" id="PTHR45918:SF1">
    <property type="entry name" value="ALPHA-1,3_1,6-MANNOSYLTRANSFERASE ALG2"/>
    <property type="match status" value="1"/>
</dbReference>
<dbReference type="EC" id="2.4.1.257" evidence="3"/>
<evidence type="ECO:0000256" key="3">
    <source>
        <dbReference type="ARBA" id="ARBA00011969"/>
    </source>
</evidence>
<keyword evidence="7" id="KW-0812">Transmembrane</keyword>
<dbReference type="Pfam" id="PF13439">
    <property type="entry name" value="Glyco_transf_4"/>
    <property type="match status" value="1"/>
</dbReference>
<dbReference type="Gene3D" id="3.40.50.2000">
    <property type="entry name" value="Glycogen Phosphorylase B"/>
    <property type="match status" value="2"/>
</dbReference>
<dbReference type="InterPro" id="IPR028098">
    <property type="entry name" value="Glyco_trans_4-like_N"/>
</dbReference>
<dbReference type="EC" id="2.4.1.132" evidence="4"/>
<comment type="pathway">
    <text evidence="2">Protein modification; protein glycosylation.</text>
</comment>
<reference evidence="18 21" key="2">
    <citation type="submission" date="2020-08" db="EMBL/GenBank/DDBJ databases">
        <title>Sequencing the genomes of 1000 actinobacteria strains.</title>
        <authorList>
            <person name="Klenk H.-P."/>
        </authorList>
    </citation>
    <scope>NUCLEOTIDE SEQUENCE [LARGE SCALE GENOMIC DNA]</scope>
    <source>
        <strain evidence="18 21">DSM 16678</strain>
    </source>
</reference>
<evidence type="ECO:0000256" key="5">
    <source>
        <dbReference type="ARBA" id="ARBA00022676"/>
    </source>
</evidence>
<comment type="catalytic activity">
    <reaction evidence="15">
        <text>an alpha-D-Man-(1-&gt;3)-beta-D-Man-(1-&gt;4)-beta-D-GlcNAc-(1-&gt;4)-alpha-D-GlcNAc-diphospho-di-trans,poly-cis-dolichol + GDP-alpha-D-mannose = an alpha-D-Man-(1-&gt;3)-[alpha-D-Man-(1-&gt;6)]-beta-D-Man-(1-&gt;4)-beta-D-GlcNAc-(1-&gt;4)-alpha-D-GlcNAc-diphospho-di-trans,poly-cis-dolichol + GDP + H(+)</text>
        <dbReference type="Rhea" id="RHEA:29519"/>
        <dbReference type="Rhea" id="RHEA-COMP:19513"/>
        <dbReference type="Rhea" id="RHEA-COMP:19515"/>
        <dbReference type="ChEBI" id="CHEBI:15378"/>
        <dbReference type="ChEBI" id="CHEBI:57527"/>
        <dbReference type="ChEBI" id="CHEBI:58189"/>
        <dbReference type="ChEBI" id="CHEBI:132510"/>
        <dbReference type="ChEBI" id="CHEBI:132511"/>
        <dbReference type="EC" id="2.4.1.257"/>
    </reaction>
    <physiologicalReaction direction="left-to-right" evidence="15">
        <dbReference type="Rhea" id="RHEA:29520"/>
    </physiologicalReaction>
</comment>
<organism evidence="19 20">
    <name type="scientific">Modestobacter versicolor</name>
    <dbReference type="NCBI Taxonomy" id="429133"/>
    <lineage>
        <taxon>Bacteria</taxon>
        <taxon>Bacillati</taxon>
        <taxon>Actinomycetota</taxon>
        <taxon>Actinomycetes</taxon>
        <taxon>Geodermatophilales</taxon>
        <taxon>Geodermatophilaceae</taxon>
        <taxon>Modestobacter</taxon>
    </lineage>
</organism>
<dbReference type="InterPro" id="IPR001296">
    <property type="entry name" value="Glyco_trans_1"/>
</dbReference>
<evidence type="ECO:0000256" key="7">
    <source>
        <dbReference type="ARBA" id="ARBA00022692"/>
    </source>
</evidence>
<sequence>MKTTIVHDYLTQRGGAERVVLEMARAYSSDVVLTSVYDPERTYPQFSDMQVSTLPLNRVPLLRQDPRLALPFLSDSFSHHRITDADLVLVSSSGFAHQVTADAPKIVYCHNPPRWLHQTADYLKGSGPLVKLAIAMLRPHLTTLDRRGALSADGYIANSRNVANRIRRVYGIEAQVVHPPRGLEPFGPEEPVPGLDAGFLVTVGRARGYKRTDLLMSAVAGMPDQRLVVVGGRSDEPWPDNIVQLTNVSDAQLRWLYKNAAGLLACSWEDFGLTPVEAFGFGTPVGAIQEGGYLETCVDGLTGTWLDATTDDSLRASIRRLLSGTWDRAAIRRHGAQWSPAAFHRQLIGTVDDVLGHRSATKAA</sequence>
<keyword evidence="20" id="KW-1185">Reference proteome</keyword>
<dbReference type="InterPro" id="IPR027054">
    <property type="entry name" value="ALG2"/>
</dbReference>
<dbReference type="GO" id="GO:0004378">
    <property type="term" value="F:GDP-Man:Man(1)GlcNAc(2)-PP-Dol alpha-1,3-mannosyltransferase activity"/>
    <property type="evidence" value="ECO:0007669"/>
    <property type="project" value="UniProtKB-EC"/>
</dbReference>
<name>A0A323VEC9_9ACTN</name>
<feature type="domain" description="Glycosyltransferase subfamily 4-like N-terminal" evidence="17">
    <location>
        <begin position="14"/>
        <end position="178"/>
    </location>
</feature>
<evidence type="ECO:0000256" key="12">
    <source>
        <dbReference type="ARBA" id="ARBA00032333"/>
    </source>
</evidence>
<proteinExistence type="predicted"/>
<dbReference type="EMBL" id="JACIBU010000001">
    <property type="protein sequence ID" value="MBB3676994.1"/>
    <property type="molecule type" value="Genomic_DNA"/>
</dbReference>
<evidence type="ECO:0000313" key="18">
    <source>
        <dbReference type="EMBL" id="MBB3676994.1"/>
    </source>
</evidence>
<reference evidence="19 20" key="1">
    <citation type="submission" date="2018-06" db="EMBL/GenBank/DDBJ databases">
        <title>Draft genome sequence of Modestobacter versicolor CP153-2.</title>
        <authorList>
            <person name="Gundlapally S.R."/>
        </authorList>
    </citation>
    <scope>NUCLEOTIDE SEQUENCE [LARGE SCALE GENOMIC DNA]</scope>
    <source>
        <strain evidence="19 20">CP153-2</strain>
    </source>
</reference>
<keyword evidence="6 19" id="KW-0808">Transferase</keyword>
<evidence type="ECO:0000259" key="17">
    <source>
        <dbReference type="Pfam" id="PF13439"/>
    </source>
</evidence>
<evidence type="ECO:0000256" key="10">
    <source>
        <dbReference type="ARBA" id="ARBA00023136"/>
    </source>
</evidence>
<protein>
    <recommendedName>
        <fullName evidence="11">GDP-Man:Man(1)GlcNAc(2)-PP-Dol alpha-1,3-mannosyltransferase</fullName>
        <ecNumber evidence="4">2.4.1.132</ecNumber>
        <ecNumber evidence="3">2.4.1.257</ecNumber>
    </recommendedName>
    <alternativeName>
        <fullName evidence="13">GDP-Man:Man(1)GlcNAc(2)-PP-dolichol mannosyltransferase</fullName>
    </alternativeName>
    <alternativeName>
        <fullName evidence="12">GDP-Man:Man(2)GlcNAc(2)-PP-Dol alpha-1,6-mannosyltransferase</fullName>
    </alternativeName>
</protein>
<evidence type="ECO:0000256" key="9">
    <source>
        <dbReference type="ARBA" id="ARBA00022989"/>
    </source>
</evidence>
<evidence type="ECO:0000313" key="21">
    <source>
        <dbReference type="Proteomes" id="UP000580718"/>
    </source>
</evidence>
<dbReference type="Proteomes" id="UP000580718">
    <property type="component" value="Unassembled WGS sequence"/>
</dbReference>
<comment type="subcellular location">
    <subcellularLocation>
        <location evidence="1">Endoplasmic reticulum membrane</location>
    </subcellularLocation>
</comment>
<dbReference type="SUPFAM" id="SSF53756">
    <property type="entry name" value="UDP-Glycosyltransferase/glycogen phosphorylase"/>
    <property type="match status" value="1"/>
</dbReference>
<accession>A0A323VEC9</accession>
<keyword evidence="9" id="KW-1133">Transmembrane helix</keyword>
<dbReference type="RefSeq" id="WP_110550750.1">
    <property type="nucleotide sequence ID" value="NZ_JACIBU010000001.1"/>
</dbReference>
<evidence type="ECO:0000256" key="15">
    <source>
        <dbReference type="ARBA" id="ARBA00045104"/>
    </source>
</evidence>
<evidence type="ECO:0000256" key="2">
    <source>
        <dbReference type="ARBA" id="ARBA00004922"/>
    </source>
</evidence>
<keyword evidence="8" id="KW-0256">Endoplasmic reticulum</keyword>
<evidence type="ECO:0000256" key="13">
    <source>
        <dbReference type="ARBA" id="ARBA00032874"/>
    </source>
</evidence>
<evidence type="ECO:0000313" key="19">
    <source>
        <dbReference type="EMBL" id="PZA22961.1"/>
    </source>
</evidence>
<comment type="caution">
    <text evidence="19">The sequence shown here is derived from an EMBL/GenBank/DDBJ whole genome shotgun (WGS) entry which is preliminary data.</text>
</comment>
<dbReference type="PANTHER" id="PTHR45918">
    <property type="entry name" value="ALPHA-1,3/1,6-MANNOSYLTRANSFERASE ALG2"/>
    <property type="match status" value="1"/>
</dbReference>
<evidence type="ECO:0000256" key="8">
    <source>
        <dbReference type="ARBA" id="ARBA00022824"/>
    </source>
</evidence>
<dbReference type="Pfam" id="PF00534">
    <property type="entry name" value="Glycos_transf_1"/>
    <property type="match status" value="1"/>
</dbReference>
<gene>
    <name evidence="19" type="ORF">DMO24_02405</name>
    <name evidence="18" type="ORF">FHX36_002729</name>
</gene>
<evidence type="ECO:0000313" key="20">
    <source>
        <dbReference type="Proteomes" id="UP000247602"/>
    </source>
</evidence>
<evidence type="ECO:0000256" key="1">
    <source>
        <dbReference type="ARBA" id="ARBA00004586"/>
    </source>
</evidence>
<dbReference type="GO" id="GO:0102704">
    <property type="term" value="F:GDP-Man:Man(2)GlcNAc(2)-PP-Dol alpha-1,6-mannosyltransferase activity"/>
    <property type="evidence" value="ECO:0007669"/>
    <property type="project" value="UniProtKB-EC"/>
</dbReference>